<protein>
    <recommendedName>
        <fullName evidence="1">DUF7931 domain-containing protein</fullName>
    </recommendedName>
</protein>
<name>A0A4V3D8E3_9GAMM</name>
<accession>A0A4V3D8E3</accession>
<gene>
    <name evidence="2" type="ORF">EV696_101281</name>
</gene>
<dbReference type="Proteomes" id="UP000295375">
    <property type="component" value="Unassembled WGS sequence"/>
</dbReference>
<sequence length="170" mass="19735">MDSELTEATLGTDARFAVRSSAENHQACVQLLKAAKLELKLFTRDLDSRVLDYPDIVEAFSQLARYSRQSKIQVLIVDPESPLRSGHRLLDLFQRLSSKIETRKVHPDYTQLPFTFMTVDQRGLLYRSNAAEYEGEVNFNAPLPVKEKNKQFDDIWQQSEPVSEWRRLYI</sequence>
<proteinExistence type="predicted"/>
<dbReference type="OrthoDB" id="6999610at2"/>
<comment type="caution">
    <text evidence="2">The sequence shown here is derived from an EMBL/GenBank/DDBJ whole genome shotgun (WGS) entry which is preliminary data.</text>
</comment>
<feature type="domain" description="DUF7931" evidence="1">
    <location>
        <begin position="22"/>
        <end position="168"/>
    </location>
</feature>
<dbReference type="EMBL" id="SNYM01000001">
    <property type="protein sequence ID" value="TDQ51307.1"/>
    <property type="molecule type" value="Genomic_DNA"/>
</dbReference>
<keyword evidence="3" id="KW-1185">Reference proteome</keyword>
<dbReference type="RefSeq" id="WP_133587190.1">
    <property type="nucleotide sequence ID" value="NZ_CP037953.1"/>
</dbReference>
<reference evidence="2 3" key="1">
    <citation type="submission" date="2019-03" db="EMBL/GenBank/DDBJ databases">
        <title>Genomic Encyclopedia of Type Strains, Phase IV (KMG-IV): sequencing the most valuable type-strain genomes for metagenomic binning, comparative biology and taxonomic classification.</title>
        <authorList>
            <person name="Goeker M."/>
        </authorList>
    </citation>
    <scope>NUCLEOTIDE SEQUENCE [LARGE SCALE GENOMIC DNA]</scope>
    <source>
        <strain evidence="2 3">DSM 103792</strain>
    </source>
</reference>
<dbReference type="Pfam" id="PF25559">
    <property type="entry name" value="DUF7931"/>
    <property type="match status" value="1"/>
</dbReference>
<evidence type="ECO:0000313" key="3">
    <source>
        <dbReference type="Proteomes" id="UP000295375"/>
    </source>
</evidence>
<evidence type="ECO:0000313" key="2">
    <source>
        <dbReference type="EMBL" id="TDQ51307.1"/>
    </source>
</evidence>
<organism evidence="2 3">
    <name type="scientific">Permianibacter aggregans</name>
    <dbReference type="NCBI Taxonomy" id="1510150"/>
    <lineage>
        <taxon>Bacteria</taxon>
        <taxon>Pseudomonadati</taxon>
        <taxon>Pseudomonadota</taxon>
        <taxon>Gammaproteobacteria</taxon>
        <taxon>Pseudomonadales</taxon>
        <taxon>Pseudomonadaceae</taxon>
        <taxon>Permianibacter</taxon>
    </lineage>
</organism>
<evidence type="ECO:0000259" key="1">
    <source>
        <dbReference type="Pfam" id="PF25559"/>
    </source>
</evidence>
<dbReference type="InterPro" id="IPR057691">
    <property type="entry name" value="DUF7931"/>
</dbReference>
<dbReference type="AlphaFoldDB" id="A0A4V3D8E3"/>